<evidence type="ECO:0000313" key="3">
    <source>
        <dbReference type="WBParaSite" id="SSTP_0001053400.1"/>
    </source>
</evidence>
<dbReference type="WBParaSite" id="SSTP_0001053400.1">
    <property type="protein sequence ID" value="SSTP_0001053400.1"/>
    <property type="gene ID" value="SSTP_0001053400"/>
</dbReference>
<proteinExistence type="predicted"/>
<evidence type="ECO:0000313" key="2">
    <source>
        <dbReference type="Proteomes" id="UP000035681"/>
    </source>
</evidence>
<name>A0A0K0EM46_STRER</name>
<sequence>MNLLFIVSLLISFVLLTYEYYYLTIPARLSIRPHGDEVFQSFNVLYFSRKDLMQSIKNRFSLIPSKYLLIHVTSLRCGIMCNVSASDKNFIRLNSNVNYGFINLRNTDYLIRVATIRGKIMYKSNDCFFDSYQKASENLDEVKKYDRLKSQYKLIGKDEYGRETWRSIWRNCFYKCFSKNSFQELILKFVSELNKYRLSFLENPVKLSVTLQYSAFNVANQIAQEKLKTMCKLRSSSSNEIVSLISAPLANIN</sequence>
<evidence type="ECO:0000313" key="4">
    <source>
        <dbReference type="WBParaSite" id="TCONS_00014377.p1"/>
    </source>
</evidence>
<protein>
    <submittedName>
        <fullName evidence="3">Fgf</fullName>
    </submittedName>
    <submittedName>
        <fullName evidence="4">SCP domain-containing protein</fullName>
    </submittedName>
</protein>
<feature type="domain" description="DUF7381" evidence="1">
    <location>
        <begin position="20"/>
        <end position="138"/>
    </location>
</feature>
<dbReference type="Proteomes" id="UP000035681">
    <property type="component" value="Unplaced"/>
</dbReference>
<dbReference type="WBParaSite" id="TCONS_00014377.p1">
    <property type="protein sequence ID" value="TCONS_00014377.p1"/>
    <property type="gene ID" value="XLOC_009587"/>
</dbReference>
<organism evidence="3">
    <name type="scientific">Strongyloides stercoralis</name>
    <name type="common">Threadworm</name>
    <dbReference type="NCBI Taxonomy" id="6248"/>
    <lineage>
        <taxon>Eukaryota</taxon>
        <taxon>Metazoa</taxon>
        <taxon>Ecdysozoa</taxon>
        <taxon>Nematoda</taxon>
        <taxon>Chromadorea</taxon>
        <taxon>Rhabditida</taxon>
        <taxon>Tylenchina</taxon>
        <taxon>Panagrolaimomorpha</taxon>
        <taxon>Strongyloidoidea</taxon>
        <taxon>Strongyloididae</taxon>
        <taxon>Strongyloides</taxon>
    </lineage>
</organism>
<accession>A0A0K0EM46</accession>
<dbReference type="Pfam" id="PF24100">
    <property type="entry name" value="DUF7381"/>
    <property type="match status" value="1"/>
</dbReference>
<evidence type="ECO:0000259" key="1">
    <source>
        <dbReference type="Pfam" id="PF24100"/>
    </source>
</evidence>
<keyword evidence="2" id="KW-1185">Reference proteome</keyword>
<reference evidence="3" key="1">
    <citation type="submission" date="2015-08" db="UniProtKB">
        <authorList>
            <consortium name="WormBaseParasite"/>
        </authorList>
    </citation>
    <scope>IDENTIFICATION</scope>
</reference>
<dbReference type="AlphaFoldDB" id="A0A0K0EM46"/>
<dbReference type="InterPro" id="IPR055805">
    <property type="entry name" value="DUF7381"/>
</dbReference>